<keyword evidence="12 13" id="KW-0472">Membrane</keyword>
<comment type="PTM">
    <text evidence="14">Binds 5 heme groups per subunit.</text>
</comment>
<dbReference type="OrthoDB" id="9782159at2"/>
<dbReference type="GO" id="GO:0009055">
    <property type="term" value="F:electron transfer activity"/>
    <property type="evidence" value="ECO:0007669"/>
    <property type="project" value="UniProtKB-UniRule"/>
</dbReference>
<evidence type="ECO:0000256" key="13">
    <source>
        <dbReference type="PIRNR" id="PIRNR000014"/>
    </source>
</evidence>
<feature type="binding site" description="covalent" evidence="14">
    <location>
        <position position="312"/>
    </location>
    <ligand>
        <name>heme</name>
        <dbReference type="ChEBI" id="CHEBI:30413"/>
        <label>5</label>
    </ligand>
</feature>
<comment type="caution">
    <text evidence="17">The sequence shown here is derived from an EMBL/GenBank/DDBJ whole genome shotgun (WGS) entry which is preliminary data.</text>
</comment>
<feature type="domain" description="NapC/NirT cytochrome c N-terminal" evidence="16">
    <location>
        <begin position="2"/>
        <end position="174"/>
    </location>
</feature>
<evidence type="ECO:0000256" key="3">
    <source>
        <dbReference type="ARBA" id="ARBA00022448"/>
    </source>
</evidence>
<dbReference type="PANTHER" id="PTHR30333">
    <property type="entry name" value="CYTOCHROME C-TYPE PROTEIN"/>
    <property type="match status" value="1"/>
</dbReference>
<evidence type="ECO:0000259" key="16">
    <source>
        <dbReference type="Pfam" id="PF03264"/>
    </source>
</evidence>
<evidence type="ECO:0000256" key="7">
    <source>
        <dbReference type="ARBA" id="ARBA00022692"/>
    </source>
</evidence>
<keyword evidence="18" id="KW-1185">Reference proteome</keyword>
<gene>
    <name evidence="17" type="ORF">A3K86_19165</name>
</gene>
<keyword evidence="9 13" id="KW-0249">Electron transport</keyword>
<feature type="binding site" description="axial binding residue" evidence="15">
    <location>
        <position position="165"/>
    </location>
    <ligand>
        <name>heme</name>
        <dbReference type="ChEBI" id="CHEBI:30413"/>
        <label>4</label>
    </ligand>
    <ligandPart>
        <name>Fe</name>
        <dbReference type="ChEBI" id="CHEBI:18248"/>
    </ligandPart>
</feature>
<evidence type="ECO:0000256" key="14">
    <source>
        <dbReference type="PIRSR" id="PIRSR000014-1"/>
    </source>
</evidence>
<dbReference type="STRING" id="858640.A3K86_19165"/>
<keyword evidence="11 13" id="KW-0408">Iron</keyword>
<keyword evidence="8 13" id="KW-0479">Metal-binding</keyword>
<dbReference type="AlphaFoldDB" id="A0A178K2C2"/>
<feature type="binding site" description="covalent" evidence="14">
    <location>
        <position position="68"/>
    </location>
    <ligand>
        <name>heme</name>
        <dbReference type="ChEBI" id="CHEBI:30413"/>
        <label>2</label>
    </ligand>
</feature>
<dbReference type="InterPro" id="IPR036280">
    <property type="entry name" value="Multihaem_cyt_sf"/>
</dbReference>
<dbReference type="GO" id="GO:0005506">
    <property type="term" value="F:iron ion binding"/>
    <property type="evidence" value="ECO:0007669"/>
    <property type="project" value="UniProtKB-UniRule"/>
</dbReference>
<keyword evidence="3 13" id="KW-0813">Transport</keyword>
<comment type="subcellular location">
    <subcellularLocation>
        <location evidence="1">Cell inner membrane</location>
        <topology evidence="1">Single-pass type II membrane protein</topology>
    </subcellularLocation>
</comment>
<dbReference type="Gene3D" id="1.10.3820.10">
    <property type="entry name" value="Di-heme elbow motif domain"/>
    <property type="match status" value="1"/>
</dbReference>
<feature type="binding site" description="covalent" evidence="14">
    <location>
        <position position="161"/>
    </location>
    <ligand>
        <name>heme</name>
        <dbReference type="ChEBI" id="CHEBI:30413"/>
        <label>4</label>
    </ligand>
</feature>
<feature type="binding site" description="covalent" evidence="14">
    <location>
        <position position="315"/>
    </location>
    <ligand>
        <name>heme</name>
        <dbReference type="ChEBI" id="CHEBI:30413"/>
        <label>5</label>
    </ligand>
</feature>
<feature type="binding site" description="covalent" evidence="14">
    <location>
        <position position="39"/>
    </location>
    <ligand>
        <name>heme</name>
        <dbReference type="ChEBI" id="CHEBI:30413"/>
        <label>1</label>
    </ligand>
</feature>
<evidence type="ECO:0000313" key="18">
    <source>
        <dbReference type="Proteomes" id="UP000078503"/>
    </source>
</evidence>
<reference evidence="17 18" key="1">
    <citation type="submission" date="2016-03" db="EMBL/GenBank/DDBJ databases">
        <title>Photobacterium proteolyticum sp. nov. a protease producing bacterium isolated from ocean sediments of Laizhou Bay.</title>
        <authorList>
            <person name="Li Y."/>
        </authorList>
    </citation>
    <scope>NUCLEOTIDE SEQUENCE [LARGE SCALE GENOMIC DNA]</scope>
    <source>
        <strain evidence="17 18">R-40508</strain>
    </source>
</reference>
<evidence type="ECO:0000256" key="1">
    <source>
        <dbReference type="ARBA" id="ARBA00004249"/>
    </source>
</evidence>
<sequence length="364" mass="40105">MKNKKRAVAGVLALGVGIGWLTLGGTHAVLEKTSSTEFCLSCHTMEAAYKEYQGSVHFSNTKGIRAECADCHIPTDTVDYLATKIRATKDIYHEFVTGKINTEEKYESHRAEMAETVWAQLRENDSATCRSCHDQDAMETYDQSADARKMHEYAVANNQTCIDCHKGVAHLLPEAKMDSSALQHLVETAQATPAGTEVVYPLQVTPMGEFGTINPATPLTVVAENGNQRTVRIDGYQMAGAEQVMYMGEGKRAVIAMVSEQGQQALTTGEYKEDPYGNKWRPVSLEANIEQPVLASTEPLWAYAEQLDNVYCSTCHAKIPGHHFTVNAWPSVAKSMGDRTAISAEDLEILTKYFQYNAKDVVGH</sequence>
<dbReference type="EMBL" id="LVHF01000033">
    <property type="protein sequence ID" value="OAN11095.1"/>
    <property type="molecule type" value="Genomic_DNA"/>
</dbReference>
<proteinExistence type="inferred from homology"/>
<feature type="binding site" description="covalent" evidence="14">
    <location>
        <position position="129"/>
    </location>
    <ligand>
        <name>heme</name>
        <dbReference type="ChEBI" id="CHEBI:30413"/>
        <label>3</label>
    </ligand>
</feature>
<accession>A0A178K2C2</accession>
<evidence type="ECO:0000256" key="8">
    <source>
        <dbReference type="ARBA" id="ARBA00022723"/>
    </source>
</evidence>
<evidence type="ECO:0000256" key="5">
    <source>
        <dbReference type="ARBA" id="ARBA00022519"/>
    </source>
</evidence>
<feature type="binding site" description="axial binding residue" evidence="15">
    <location>
        <position position="72"/>
    </location>
    <ligand>
        <name>heme</name>
        <dbReference type="ChEBI" id="CHEBI:30413"/>
        <label>2</label>
    </ligand>
    <ligandPart>
        <name>Fe</name>
        <dbReference type="ChEBI" id="CHEBI:18248"/>
    </ligandPart>
</feature>
<dbReference type="FunFam" id="1.10.3820.10:FF:000001">
    <property type="entry name" value="Cytochrome c-type protein"/>
    <property type="match status" value="1"/>
</dbReference>
<evidence type="ECO:0000256" key="4">
    <source>
        <dbReference type="ARBA" id="ARBA00022475"/>
    </source>
</evidence>
<dbReference type="PIRSF" id="PIRSF000014">
    <property type="entry name" value="4_hem_cytch_TorC"/>
    <property type="match status" value="1"/>
</dbReference>
<dbReference type="InterPro" id="IPR051174">
    <property type="entry name" value="Cytochrome_c-type_ET"/>
</dbReference>
<dbReference type="GO" id="GO:0005886">
    <property type="term" value="C:plasma membrane"/>
    <property type="evidence" value="ECO:0007669"/>
    <property type="project" value="UniProtKB-SubCell"/>
</dbReference>
<feature type="binding site" description="axial binding residue" evidence="15">
    <location>
        <position position="133"/>
    </location>
    <ligand>
        <name>heme</name>
        <dbReference type="ChEBI" id="CHEBI:30413"/>
        <label>3</label>
    </ligand>
    <ligandPart>
        <name>Fe</name>
        <dbReference type="ChEBI" id="CHEBI:18248"/>
    </ligandPart>
</feature>
<evidence type="ECO:0000256" key="6">
    <source>
        <dbReference type="ARBA" id="ARBA00022617"/>
    </source>
</evidence>
<keyword evidence="6 13" id="KW-0349">Heme</keyword>
<name>A0A178K2C2_9GAMM</name>
<dbReference type="GO" id="GO:0020037">
    <property type="term" value="F:heme binding"/>
    <property type="evidence" value="ECO:0007669"/>
    <property type="project" value="UniProtKB-UniRule"/>
</dbReference>
<organism evidence="17 18">
    <name type="scientific">Photobacterium jeanii</name>
    <dbReference type="NCBI Taxonomy" id="858640"/>
    <lineage>
        <taxon>Bacteria</taxon>
        <taxon>Pseudomonadati</taxon>
        <taxon>Pseudomonadota</taxon>
        <taxon>Gammaproteobacteria</taxon>
        <taxon>Vibrionales</taxon>
        <taxon>Vibrionaceae</taxon>
        <taxon>Photobacterium</taxon>
    </lineage>
</organism>
<feature type="binding site" description="covalent" evidence="14">
    <location>
        <position position="42"/>
    </location>
    <ligand>
        <name>heme</name>
        <dbReference type="ChEBI" id="CHEBI:30413"/>
        <label>1</label>
    </ligand>
</feature>
<evidence type="ECO:0000256" key="2">
    <source>
        <dbReference type="ARBA" id="ARBA00006417"/>
    </source>
</evidence>
<dbReference type="InterPro" id="IPR038266">
    <property type="entry name" value="NapC/NirT_cytc_sf"/>
</dbReference>
<feature type="binding site" description="covalent" evidence="14">
    <location>
        <position position="132"/>
    </location>
    <ligand>
        <name>heme</name>
        <dbReference type="ChEBI" id="CHEBI:30413"/>
        <label>3</label>
    </ligand>
</feature>
<keyword evidence="10" id="KW-1133">Transmembrane helix</keyword>
<feature type="binding site" description="covalent" evidence="14">
    <location>
        <position position="164"/>
    </location>
    <ligand>
        <name>heme</name>
        <dbReference type="ChEBI" id="CHEBI:30413"/>
        <label>4</label>
    </ligand>
</feature>
<dbReference type="InterPro" id="IPR009154">
    <property type="entry name" value="Membr-bd_4haem_cyt_TorC"/>
</dbReference>
<dbReference type="Proteomes" id="UP000078503">
    <property type="component" value="Unassembled WGS sequence"/>
</dbReference>
<feature type="binding site" description="axial binding residue" evidence="15">
    <location>
        <position position="316"/>
    </location>
    <ligand>
        <name>heme</name>
        <dbReference type="ChEBI" id="CHEBI:30413"/>
        <label>5</label>
    </ligand>
    <ligandPart>
        <name>Fe</name>
        <dbReference type="ChEBI" id="CHEBI:18248"/>
    </ligandPart>
</feature>
<feature type="binding site" description="covalent" evidence="14">
    <location>
        <position position="71"/>
    </location>
    <ligand>
        <name>heme</name>
        <dbReference type="ChEBI" id="CHEBI:30413"/>
        <label>2</label>
    </ligand>
</feature>
<evidence type="ECO:0000256" key="15">
    <source>
        <dbReference type="PIRSR" id="PIRSR000014-2"/>
    </source>
</evidence>
<evidence type="ECO:0000313" key="17">
    <source>
        <dbReference type="EMBL" id="OAN11095.1"/>
    </source>
</evidence>
<keyword evidence="4 13" id="KW-1003">Cell membrane</keyword>
<dbReference type="SUPFAM" id="SSF48695">
    <property type="entry name" value="Multiheme cytochromes"/>
    <property type="match status" value="1"/>
</dbReference>
<dbReference type="GO" id="GO:0009061">
    <property type="term" value="P:anaerobic respiration"/>
    <property type="evidence" value="ECO:0007669"/>
    <property type="project" value="TreeGrafter"/>
</dbReference>
<evidence type="ECO:0000256" key="10">
    <source>
        <dbReference type="ARBA" id="ARBA00022989"/>
    </source>
</evidence>
<dbReference type="PANTHER" id="PTHR30333:SF3">
    <property type="entry name" value="CYTOCHROME C-TYPE PROTEIN TORY"/>
    <property type="match status" value="1"/>
</dbReference>
<keyword evidence="7" id="KW-0812">Transmembrane</keyword>
<evidence type="ECO:0000256" key="9">
    <source>
        <dbReference type="ARBA" id="ARBA00022982"/>
    </source>
</evidence>
<keyword evidence="5 13" id="KW-0997">Cell inner membrane</keyword>
<dbReference type="RefSeq" id="WP_068335187.1">
    <property type="nucleotide sequence ID" value="NZ_LVHF01000033.1"/>
</dbReference>
<comment type="similarity">
    <text evidence="2 13">Belongs to the TorC/TorY family.</text>
</comment>
<dbReference type="InterPro" id="IPR005126">
    <property type="entry name" value="NapC/NirT_cyt_c_N"/>
</dbReference>
<protein>
    <recommendedName>
        <fullName evidence="13">Cytochrome c-type protein</fullName>
    </recommendedName>
</protein>
<evidence type="ECO:0000256" key="12">
    <source>
        <dbReference type="ARBA" id="ARBA00023136"/>
    </source>
</evidence>
<evidence type="ECO:0000256" key="11">
    <source>
        <dbReference type="ARBA" id="ARBA00023004"/>
    </source>
</evidence>
<feature type="binding site" description="axial binding residue" evidence="15">
    <location>
        <position position="43"/>
    </location>
    <ligand>
        <name>heme</name>
        <dbReference type="ChEBI" id="CHEBI:30413"/>
        <label>1</label>
    </ligand>
    <ligandPart>
        <name>Fe</name>
        <dbReference type="ChEBI" id="CHEBI:18248"/>
    </ligandPart>
</feature>
<dbReference type="Pfam" id="PF03264">
    <property type="entry name" value="Cytochrom_NNT"/>
    <property type="match status" value="1"/>
</dbReference>
<dbReference type="GO" id="GO:0009276">
    <property type="term" value="C:Gram-negative-bacterium-type cell wall"/>
    <property type="evidence" value="ECO:0007669"/>
    <property type="project" value="UniProtKB-UniRule"/>
</dbReference>